<evidence type="ECO:0000256" key="1">
    <source>
        <dbReference type="ARBA" id="ARBA00010266"/>
    </source>
</evidence>
<comment type="caution">
    <text evidence="5">The sequence shown here is derived from an EMBL/GenBank/DDBJ whole genome shotgun (WGS) entry which is preliminary data.</text>
</comment>
<evidence type="ECO:0000313" key="6">
    <source>
        <dbReference type="Proteomes" id="UP001370590"/>
    </source>
</evidence>
<evidence type="ECO:0000259" key="4">
    <source>
        <dbReference type="SMART" id="SM00047"/>
    </source>
</evidence>
<proteinExistence type="inferred from homology"/>
<dbReference type="PANTHER" id="PTHR33308:SF9">
    <property type="entry name" value="PEPTIDOGLYCAN HYDROLASE FLGJ"/>
    <property type="match status" value="1"/>
</dbReference>
<sequence length="227" mass="25898">MNNKRSKKDNFSPRQNPLNKKKHSHWIAILIIVVVLAVLVFGFAIRKISNRLESAQPQSQSSSQLTSEEIQQIKQRRAFVKQVAEPSIRVYQNDFHVLPSIVIAQAILESDWGNSKLYQVAKNPFGIKGEYQGQSVSYDTAEYVNGKKITVAAKFRKYPSLEAAIKDHDKSIKTHFIKDDNVTSYVEAANLLQKNVYATDPKYAEKLIKVIKVYNLSRYDIQALNKN</sequence>
<organism evidence="5 6">
    <name type="scientific">Nicoliella lavandulae</name>
    <dbReference type="NCBI Taxonomy" id="3082954"/>
    <lineage>
        <taxon>Bacteria</taxon>
        <taxon>Bacillati</taxon>
        <taxon>Bacillota</taxon>
        <taxon>Bacilli</taxon>
        <taxon>Lactobacillales</taxon>
        <taxon>Lactobacillaceae</taxon>
        <taxon>Nicoliella</taxon>
    </lineage>
</organism>
<evidence type="ECO:0000256" key="2">
    <source>
        <dbReference type="ARBA" id="ARBA00022801"/>
    </source>
</evidence>
<evidence type="ECO:0000313" key="5">
    <source>
        <dbReference type="EMBL" id="MEJ6400094.1"/>
    </source>
</evidence>
<dbReference type="Gene3D" id="1.10.530.10">
    <property type="match status" value="1"/>
</dbReference>
<evidence type="ECO:0000256" key="3">
    <source>
        <dbReference type="SAM" id="Phobius"/>
    </source>
</evidence>
<dbReference type="RefSeq" id="WP_339959915.1">
    <property type="nucleotide sequence ID" value="NZ_JAWMWH010000001.1"/>
</dbReference>
<dbReference type="PRINTS" id="PR01002">
    <property type="entry name" value="FLGFLGJ"/>
</dbReference>
<dbReference type="SMART" id="SM00047">
    <property type="entry name" value="LYZ2"/>
    <property type="match status" value="1"/>
</dbReference>
<keyword evidence="6" id="KW-1185">Reference proteome</keyword>
<protein>
    <submittedName>
        <fullName evidence="5">Glucosaminidase domain-containing protein</fullName>
    </submittedName>
</protein>
<keyword evidence="2" id="KW-0378">Hydrolase</keyword>
<accession>A0ABU8SJN7</accession>
<dbReference type="PANTHER" id="PTHR33308">
    <property type="entry name" value="PEPTIDOGLYCAN HYDROLASE FLGJ"/>
    <property type="match status" value="1"/>
</dbReference>
<dbReference type="Proteomes" id="UP001370590">
    <property type="component" value="Unassembled WGS sequence"/>
</dbReference>
<dbReference type="InterPro" id="IPR002901">
    <property type="entry name" value="MGlyc_endo_b_GlcNAc-like_dom"/>
</dbReference>
<dbReference type="EMBL" id="JAWMWH010000001">
    <property type="protein sequence ID" value="MEJ6400094.1"/>
    <property type="molecule type" value="Genomic_DNA"/>
</dbReference>
<keyword evidence="3" id="KW-0812">Transmembrane</keyword>
<name>A0ABU8SJN7_9LACO</name>
<keyword evidence="3" id="KW-1133">Transmembrane helix</keyword>
<dbReference type="InterPro" id="IPR051056">
    <property type="entry name" value="Glycosyl_Hydrolase_73"/>
</dbReference>
<comment type="similarity">
    <text evidence="1">Belongs to the glycosyl hydrolase 73 family.</text>
</comment>
<gene>
    <name evidence="5" type="ORF">R4146_02725</name>
</gene>
<reference evidence="5 6" key="1">
    <citation type="submission" date="2023-10" db="EMBL/GenBank/DDBJ databases">
        <title>Nicoliella lavandulae sp. nov. isolated from Lavandula angustifolia flowers.</title>
        <authorList>
            <person name="Alcantara C."/>
            <person name="Zuniga M."/>
            <person name="Landete J.M."/>
            <person name="Monedero V."/>
        </authorList>
    </citation>
    <scope>NUCLEOTIDE SEQUENCE [LARGE SCALE GENOMIC DNA]</scope>
    <source>
        <strain evidence="5 6">Es01</strain>
    </source>
</reference>
<keyword evidence="3" id="KW-0472">Membrane</keyword>
<dbReference type="Gene3D" id="4.10.80.30">
    <property type="entry name" value="DNA polymerase, domain 6"/>
    <property type="match status" value="1"/>
</dbReference>
<feature type="domain" description="Mannosyl-glycoprotein endo-beta-N-acetylglucosamidase-like" evidence="4">
    <location>
        <begin position="64"/>
        <end position="220"/>
    </location>
</feature>
<dbReference type="Pfam" id="PF01832">
    <property type="entry name" value="Glucosaminidase"/>
    <property type="match status" value="1"/>
</dbReference>
<feature type="transmembrane region" description="Helical" evidence="3">
    <location>
        <begin position="26"/>
        <end position="45"/>
    </location>
</feature>